<evidence type="ECO:0000313" key="1">
    <source>
        <dbReference type="EMBL" id="SDI74136.1"/>
    </source>
</evidence>
<sequence>MGIALAGIGFRTEIQTESTAELVSKLFNKNVAQIEAPDRGEFDIRSRGDVMVQFFDNVCFVYSHDLVWHILSDPTIDGQPLIPVTGSPDLLLAFCQYDSGGSYGYTFFERGARTRSRLQTTGVRGLPPILECGTPKDFEVHWFSASTYFEEDDCPREEWQKIFTRDNGAIRIAEYDLTKRLLYEALLTNFGVCPWETDRQSETFFFRLQGA</sequence>
<gene>
    <name evidence="1" type="ORF">SAMN04487926_12330</name>
</gene>
<reference evidence="1" key="1">
    <citation type="submission" date="2016-10" db="EMBL/GenBank/DDBJ databases">
        <authorList>
            <person name="Varghese N."/>
            <person name="Submissions S."/>
        </authorList>
    </citation>
    <scope>NUCLEOTIDE SEQUENCE [LARGE SCALE GENOMIC DNA]</scope>
    <source>
        <strain evidence="1">YR281</strain>
    </source>
</reference>
<accession>A0A7Z7FK33</accession>
<organism evidence="1 2">
    <name type="scientific">Paraburkholderia steynii</name>
    <dbReference type="NCBI Taxonomy" id="1245441"/>
    <lineage>
        <taxon>Bacteria</taxon>
        <taxon>Pseudomonadati</taxon>
        <taxon>Pseudomonadota</taxon>
        <taxon>Betaproteobacteria</taxon>
        <taxon>Burkholderiales</taxon>
        <taxon>Burkholderiaceae</taxon>
        <taxon>Paraburkholderia</taxon>
    </lineage>
</organism>
<proteinExistence type="predicted"/>
<keyword evidence="2" id="KW-1185">Reference proteome</keyword>
<dbReference type="Proteomes" id="UP000198900">
    <property type="component" value="Unassembled WGS sequence"/>
</dbReference>
<protein>
    <submittedName>
        <fullName evidence="1">Uncharacterized protein</fullName>
    </submittedName>
</protein>
<evidence type="ECO:0000313" key="2">
    <source>
        <dbReference type="Proteomes" id="UP000198900"/>
    </source>
</evidence>
<dbReference type="RefSeq" id="WP_091785790.1">
    <property type="nucleotide sequence ID" value="NZ_FNDI01000023.1"/>
</dbReference>
<dbReference type="EMBL" id="FNDI01000023">
    <property type="protein sequence ID" value="SDI74136.1"/>
    <property type="molecule type" value="Genomic_DNA"/>
</dbReference>
<dbReference type="AlphaFoldDB" id="A0A7Z7FK33"/>
<name>A0A7Z7FK33_9BURK</name>
<comment type="caution">
    <text evidence="1">The sequence shown here is derived from an EMBL/GenBank/DDBJ whole genome shotgun (WGS) entry which is preliminary data.</text>
</comment>